<evidence type="ECO:0000256" key="1">
    <source>
        <dbReference type="SAM" id="Phobius"/>
    </source>
</evidence>
<organism evidence="2 3">
    <name type="scientific">Limobrevibacterium gyesilva</name>
    <dbReference type="NCBI Taxonomy" id="2991712"/>
    <lineage>
        <taxon>Bacteria</taxon>
        <taxon>Pseudomonadati</taxon>
        <taxon>Pseudomonadota</taxon>
        <taxon>Alphaproteobacteria</taxon>
        <taxon>Acetobacterales</taxon>
        <taxon>Acetobacteraceae</taxon>
        <taxon>Limobrevibacterium</taxon>
    </lineage>
</organism>
<evidence type="ECO:0000313" key="3">
    <source>
        <dbReference type="Proteomes" id="UP001165679"/>
    </source>
</evidence>
<evidence type="ECO:0000313" key="2">
    <source>
        <dbReference type="EMBL" id="MCW3475690.1"/>
    </source>
</evidence>
<keyword evidence="1" id="KW-0812">Transmembrane</keyword>
<gene>
    <name evidence="2" type="ORF">OL599_13980</name>
</gene>
<reference evidence="2" key="1">
    <citation type="submission" date="2022-09" db="EMBL/GenBank/DDBJ databases">
        <title>Rhodovastum sp. nov. RN2-1 isolated from soil in Seongnam, South Korea.</title>
        <authorList>
            <person name="Le N.T."/>
        </authorList>
    </citation>
    <scope>NUCLEOTIDE SEQUENCE</scope>
    <source>
        <strain evidence="2">RN2-1</strain>
    </source>
</reference>
<keyword evidence="1" id="KW-0472">Membrane</keyword>
<name>A0AA41YSG9_9PROT</name>
<proteinExistence type="predicted"/>
<protein>
    <submittedName>
        <fullName evidence="2">Uncharacterized protein</fullName>
    </submittedName>
</protein>
<dbReference type="RefSeq" id="WP_264714412.1">
    <property type="nucleotide sequence ID" value="NZ_JAPDNT010000010.1"/>
</dbReference>
<dbReference type="EMBL" id="JAPDNT010000010">
    <property type="protein sequence ID" value="MCW3475690.1"/>
    <property type="molecule type" value="Genomic_DNA"/>
</dbReference>
<comment type="caution">
    <text evidence="2">The sequence shown here is derived from an EMBL/GenBank/DDBJ whole genome shotgun (WGS) entry which is preliminary data.</text>
</comment>
<keyword evidence="1" id="KW-1133">Transmembrane helix</keyword>
<sequence length="50" mass="5572">MDDELATVAIFVVPLVIGVVGGLLGWYARQYAAKHRKAIRKRHEVSAPHM</sequence>
<feature type="transmembrane region" description="Helical" evidence="1">
    <location>
        <begin position="6"/>
        <end position="27"/>
    </location>
</feature>
<dbReference type="Proteomes" id="UP001165679">
    <property type="component" value="Unassembled WGS sequence"/>
</dbReference>
<dbReference type="AlphaFoldDB" id="A0AA41YSG9"/>
<keyword evidence="3" id="KW-1185">Reference proteome</keyword>
<reference evidence="2" key="2">
    <citation type="submission" date="2022-10" db="EMBL/GenBank/DDBJ databases">
        <authorList>
            <person name="Trinh H.N."/>
        </authorList>
    </citation>
    <scope>NUCLEOTIDE SEQUENCE</scope>
    <source>
        <strain evidence="2">RN2-1</strain>
    </source>
</reference>
<accession>A0AA41YSG9</accession>